<evidence type="ECO:0000256" key="5">
    <source>
        <dbReference type="SAM" id="SignalP"/>
    </source>
</evidence>
<evidence type="ECO:0000259" key="6">
    <source>
        <dbReference type="Pfam" id="PF00082"/>
    </source>
</evidence>
<comment type="caution">
    <text evidence="4">Lacks conserved residue(s) required for the propagation of feature annotation.</text>
</comment>
<evidence type="ECO:0000259" key="7">
    <source>
        <dbReference type="Pfam" id="PF02225"/>
    </source>
</evidence>
<evidence type="ECO:0000259" key="8">
    <source>
        <dbReference type="Pfam" id="PF05922"/>
    </source>
</evidence>
<dbReference type="InterPro" id="IPR003137">
    <property type="entry name" value="PA_domain"/>
</dbReference>
<proteinExistence type="inferred from homology"/>
<comment type="similarity">
    <text evidence="1 4">Belongs to the peptidase S8 family.</text>
</comment>
<keyword evidence="11" id="KW-1185">Reference proteome</keyword>
<dbReference type="InterPro" id="IPR046450">
    <property type="entry name" value="PA_dom_sf"/>
</dbReference>
<accession>A0ABR2T1H3</accession>
<dbReference type="Pfam" id="PF02225">
    <property type="entry name" value="PA"/>
    <property type="match status" value="1"/>
</dbReference>
<dbReference type="Gene3D" id="3.50.30.30">
    <property type="match status" value="1"/>
</dbReference>
<reference evidence="10 11" key="1">
    <citation type="journal article" date="2024" name="G3 (Bethesda)">
        <title>Genome assembly of Hibiscus sabdariffa L. provides insights into metabolisms of medicinal natural products.</title>
        <authorList>
            <person name="Kim T."/>
        </authorList>
    </citation>
    <scope>NUCLEOTIDE SEQUENCE [LARGE SCALE GENOMIC DNA]</scope>
    <source>
        <strain evidence="10">TK-2024</strain>
        <tissue evidence="10">Old leaves</tissue>
    </source>
</reference>
<evidence type="ECO:0000313" key="11">
    <source>
        <dbReference type="Proteomes" id="UP001396334"/>
    </source>
</evidence>
<feature type="domain" description="Subtilisin-like protease fibronectin type-III" evidence="9">
    <location>
        <begin position="609"/>
        <end position="705"/>
    </location>
</feature>
<evidence type="ECO:0000256" key="3">
    <source>
        <dbReference type="ARBA" id="ARBA00023180"/>
    </source>
</evidence>
<dbReference type="Gene3D" id="3.30.70.80">
    <property type="entry name" value="Peptidase S8 propeptide/proteinase inhibitor I9"/>
    <property type="match status" value="1"/>
</dbReference>
<dbReference type="SUPFAM" id="SSF52025">
    <property type="entry name" value="PA domain"/>
    <property type="match status" value="1"/>
</dbReference>
<comment type="caution">
    <text evidence="10">The sequence shown here is derived from an EMBL/GenBank/DDBJ whole genome shotgun (WGS) entry which is preliminary data.</text>
</comment>
<dbReference type="InterPro" id="IPR036852">
    <property type="entry name" value="Peptidase_S8/S53_dom_sf"/>
</dbReference>
<dbReference type="InterPro" id="IPR000209">
    <property type="entry name" value="Peptidase_S8/S53_dom"/>
</dbReference>
<dbReference type="CDD" id="cd04852">
    <property type="entry name" value="Peptidases_S8_3"/>
    <property type="match status" value="1"/>
</dbReference>
<dbReference type="Pfam" id="PF17766">
    <property type="entry name" value="fn3_6"/>
    <property type="match status" value="1"/>
</dbReference>
<evidence type="ECO:0000259" key="9">
    <source>
        <dbReference type="Pfam" id="PF17766"/>
    </source>
</evidence>
<dbReference type="SUPFAM" id="SSF52743">
    <property type="entry name" value="Subtilisin-like"/>
    <property type="match status" value="1"/>
</dbReference>
<dbReference type="InterPro" id="IPR045051">
    <property type="entry name" value="SBT"/>
</dbReference>
<dbReference type="InterPro" id="IPR010259">
    <property type="entry name" value="S8pro/Inhibitor_I9"/>
</dbReference>
<evidence type="ECO:0000256" key="1">
    <source>
        <dbReference type="ARBA" id="ARBA00011073"/>
    </source>
</evidence>
<feature type="chain" id="PRO_5047132713" evidence="5">
    <location>
        <begin position="22"/>
        <end position="708"/>
    </location>
</feature>
<gene>
    <name evidence="10" type="ORF">V6N11_032532</name>
</gene>
<feature type="signal peptide" evidence="5">
    <location>
        <begin position="1"/>
        <end position="21"/>
    </location>
</feature>
<dbReference type="CDD" id="cd02120">
    <property type="entry name" value="PA_subtilisin_like"/>
    <property type="match status" value="1"/>
</dbReference>
<evidence type="ECO:0000313" key="10">
    <source>
        <dbReference type="EMBL" id="KAK9031145.1"/>
    </source>
</evidence>
<dbReference type="InterPro" id="IPR041469">
    <property type="entry name" value="Subtilisin-like_FN3"/>
</dbReference>
<sequence length="708" mass="76782">MKIPILHLFLGLIFLPPLVFSVEKKVYIVYFGEHDGTKTFDEIEEFHHSYLNSVKESEEDAKSSLIYSYKNSVNGFAAKLTPNEASKLSEMKEVTSVIPSHGKYRPMTTRSWDFVGLNEYSTSKMGGNLLSEAQYGRNQIIGFIDSGVWPESPSFSDVGMDPVPSRWKGVVCQEGNYFNQTNCNRKIIGARYFYKGFTTSHGGVNPSDDYVSPWDADGHGSHTASISAGRRVNYAAAFGGAARGTATGGAPLAHIAIYKACWAVPGKPKADGNACYDEDILAALDAAIGDGVDVLSISLGFESYDSMDKDILAIGSFHALSNNILTVCAAGNLGPKPSTLSNTAPWVITVAATSIDRQFYSPVYLGNGVEIPGFSISENTRNVMYPLVYAKDAAMPGVSQGSATYCQDGSLDPCKVNGKIVLCFIGSGKILDQGIEVKKAGGVGMIIAHPQSDGARVIYYGVQFVPTTEVMYDDAVQIIQYMYSTMYPTATIMPVQSRTDIAPYVAGFSSRGPNKLDPYLLKPDISAPGVTTLTNTKKQDIGDFGLGGAASPFAIGAGNFNPVQATDPGLVYDITYEDYLYYICATNPGFINKANPQFSCPSQQVPYYLNYPAIVIPNLYGTVTLSRTVTNVCNCRSTYTVSSIASPQVGIYITPSVLYFDQIGQTQKFTVSLYRTNDESVKNHYVYGTYSWNDGVHNVRSVFAVFVS</sequence>
<dbReference type="Pfam" id="PF00082">
    <property type="entry name" value="Peptidase_S8"/>
    <property type="match status" value="1"/>
</dbReference>
<dbReference type="Pfam" id="PF05922">
    <property type="entry name" value="Inhibitor_I9"/>
    <property type="match status" value="1"/>
</dbReference>
<keyword evidence="3" id="KW-0325">Glycoprotein</keyword>
<dbReference type="Gene3D" id="2.60.40.2310">
    <property type="match status" value="1"/>
</dbReference>
<feature type="domain" description="Inhibitor I9" evidence="8">
    <location>
        <begin position="26"/>
        <end position="101"/>
    </location>
</feature>
<organism evidence="10 11">
    <name type="scientific">Hibiscus sabdariffa</name>
    <name type="common">roselle</name>
    <dbReference type="NCBI Taxonomy" id="183260"/>
    <lineage>
        <taxon>Eukaryota</taxon>
        <taxon>Viridiplantae</taxon>
        <taxon>Streptophyta</taxon>
        <taxon>Embryophyta</taxon>
        <taxon>Tracheophyta</taxon>
        <taxon>Spermatophyta</taxon>
        <taxon>Magnoliopsida</taxon>
        <taxon>eudicotyledons</taxon>
        <taxon>Gunneridae</taxon>
        <taxon>Pentapetalae</taxon>
        <taxon>rosids</taxon>
        <taxon>malvids</taxon>
        <taxon>Malvales</taxon>
        <taxon>Malvaceae</taxon>
        <taxon>Malvoideae</taxon>
        <taxon>Hibiscus</taxon>
    </lineage>
</organism>
<protein>
    <submittedName>
        <fullName evidence="10">Uncharacterized protein</fullName>
    </submittedName>
</protein>
<dbReference type="Proteomes" id="UP001396334">
    <property type="component" value="Unassembled WGS sequence"/>
</dbReference>
<feature type="domain" description="PA" evidence="7">
    <location>
        <begin position="383"/>
        <end position="475"/>
    </location>
</feature>
<feature type="domain" description="Peptidase S8/S53" evidence="6">
    <location>
        <begin position="136"/>
        <end position="531"/>
    </location>
</feature>
<evidence type="ECO:0000256" key="2">
    <source>
        <dbReference type="ARBA" id="ARBA00022729"/>
    </source>
</evidence>
<dbReference type="PROSITE" id="PS51892">
    <property type="entry name" value="SUBTILASE"/>
    <property type="match status" value="1"/>
</dbReference>
<dbReference type="InterPro" id="IPR037045">
    <property type="entry name" value="S8pro/Inhibitor_I9_sf"/>
</dbReference>
<dbReference type="EMBL" id="JBBPBN010000010">
    <property type="protein sequence ID" value="KAK9031145.1"/>
    <property type="molecule type" value="Genomic_DNA"/>
</dbReference>
<dbReference type="PANTHER" id="PTHR10795">
    <property type="entry name" value="PROPROTEIN CONVERTASE SUBTILISIN/KEXIN"/>
    <property type="match status" value="1"/>
</dbReference>
<dbReference type="InterPro" id="IPR034197">
    <property type="entry name" value="Peptidases_S8_3"/>
</dbReference>
<keyword evidence="2 5" id="KW-0732">Signal</keyword>
<name>A0ABR2T1H3_9ROSI</name>
<evidence type="ECO:0000256" key="4">
    <source>
        <dbReference type="PROSITE-ProRule" id="PRU01240"/>
    </source>
</evidence>
<dbReference type="Gene3D" id="3.40.50.200">
    <property type="entry name" value="Peptidase S8/S53 domain"/>
    <property type="match status" value="1"/>
</dbReference>